<reference evidence="1" key="1">
    <citation type="submission" date="2013-11" db="EMBL/GenBank/DDBJ databases">
        <title>Draft genome sequence of the broad-host-range Rhizobium sp. LPU83 strain, a member of the low-genetic diversity Oregon-like Rhizobium sp. group.</title>
        <authorList>
            <person name="Wibberg D."/>
            <person name="Puehler A."/>
            <person name="Schlueter A."/>
        </authorList>
    </citation>
    <scope>NUCLEOTIDE SEQUENCE [LARGE SCALE GENOMIC DNA]</scope>
    <source>
        <strain evidence="1">LPU83</strain>
        <plasmid evidence="1">pLPU83c</plasmid>
    </source>
</reference>
<protein>
    <submittedName>
        <fullName evidence="1">Uncharacterized protein</fullName>
    </submittedName>
</protein>
<dbReference type="HOGENOM" id="CLU_3221208_0_0_5"/>
<dbReference type="KEGG" id="rhl:LPU83_pLPU83c_0760"/>
<name>W6RJH1_9HYPH</name>
<evidence type="ECO:0000313" key="1">
    <source>
        <dbReference type="EMBL" id="CDM61322.1"/>
    </source>
</evidence>
<evidence type="ECO:0000313" key="2">
    <source>
        <dbReference type="Proteomes" id="UP000019443"/>
    </source>
</evidence>
<keyword evidence="1" id="KW-0614">Plasmid</keyword>
<sequence>MALKRHFPHGSEYGQTEIRRLKAAKTMRVPVWRGNKLLTRWMAS</sequence>
<proteinExistence type="predicted"/>
<gene>
    <name evidence="1" type="ORF">LPU83_pLPU83c_0760</name>
</gene>
<dbReference type="Proteomes" id="UP000019443">
    <property type="component" value="Plasmid pLPU83c"/>
</dbReference>
<organism evidence="1 2">
    <name type="scientific">Rhizobium favelukesii</name>
    <dbReference type="NCBI Taxonomy" id="348824"/>
    <lineage>
        <taxon>Bacteria</taxon>
        <taxon>Pseudomonadati</taxon>
        <taxon>Pseudomonadota</taxon>
        <taxon>Alphaproteobacteria</taxon>
        <taxon>Hyphomicrobiales</taxon>
        <taxon>Rhizobiaceae</taxon>
        <taxon>Rhizobium/Agrobacterium group</taxon>
        <taxon>Rhizobium</taxon>
    </lineage>
</organism>
<accession>W6RJH1</accession>
<dbReference type="PATRIC" id="fig|348824.6.peg.5530"/>
<keyword evidence="2" id="KW-1185">Reference proteome</keyword>
<dbReference type="EMBL" id="HG916854">
    <property type="protein sequence ID" value="CDM61322.1"/>
    <property type="molecule type" value="Genomic_DNA"/>
</dbReference>
<geneLocation type="plasmid" evidence="1 2">
    <name>pLPU83c</name>
</geneLocation>
<dbReference type="AlphaFoldDB" id="W6RJH1"/>